<dbReference type="GO" id="GO:0006598">
    <property type="term" value="P:polyamine catabolic process"/>
    <property type="evidence" value="ECO:0007669"/>
    <property type="project" value="TreeGrafter"/>
</dbReference>
<comment type="similarity">
    <text evidence="1">Belongs to the peptidase C26 family.</text>
</comment>
<protein>
    <recommendedName>
        <fullName evidence="5">gamma-glutamyl-gamma-aminobutyrate hydrolase</fullName>
        <ecNumber evidence="5">3.5.1.94</ecNumber>
    </recommendedName>
</protein>
<dbReference type="GO" id="GO:0005829">
    <property type="term" value="C:cytosol"/>
    <property type="evidence" value="ECO:0007669"/>
    <property type="project" value="TreeGrafter"/>
</dbReference>
<evidence type="ECO:0000313" key="7">
    <source>
        <dbReference type="Proteomes" id="UP000070250"/>
    </source>
</evidence>
<dbReference type="GO" id="GO:0033969">
    <property type="term" value="F:gamma-glutamyl-gamma-aminobutyrate hydrolase activity"/>
    <property type="evidence" value="ECO:0007669"/>
    <property type="project" value="UniProtKB-EC"/>
</dbReference>
<dbReference type="FunFam" id="3.40.50.880:FF:000030">
    <property type="entry name" value="Gamma-glutamyl-gamma-aminobutyrate hydrolase PuuD"/>
    <property type="match status" value="1"/>
</dbReference>
<dbReference type="PROSITE" id="PS51273">
    <property type="entry name" value="GATASE_TYPE_1"/>
    <property type="match status" value="1"/>
</dbReference>
<name>A0A127F6J4_STEDE</name>
<dbReference type="OrthoDB" id="9813383at2"/>
<dbReference type="AlphaFoldDB" id="A0A127F6J4"/>
<dbReference type="STRING" id="465721.ACG33_02890"/>
<reference evidence="6 7" key="1">
    <citation type="submission" date="2015-06" db="EMBL/GenBank/DDBJ databases">
        <title>A Comprehensive Approach to Explore the Metabolic and Phylogenetic Diversity of Bacterial Steroid Degradation in the Environment: Testosterone as an Example.</title>
        <authorList>
            <person name="Yang F.-C."/>
            <person name="Chen Y.-L."/>
            <person name="Yu C.-P."/>
            <person name="Tang S.-L."/>
            <person name="Wang P.-H."/>
            <person name="Ismail W."/>
            <person name="Wang C.-H."/>
            <person name="Yang C.-Y."/>
            <person name="Chiang Y.-R."/>
        </authorList>
    </citation>
    <scope>NUCLEOTIDE SEQUENCE [LARGE SCALE GENOMIC DNA]</scope>
    <source>
        <strain evidence="6 7">DSM 18526</strain>
    </source>
</reference>
<accession>A0A127F6J4</accession>
<dbReference type="PATRIC" id="fig|465721.4.peg.624"/>
<dbReference type="InterPro" id="IPR029062">
    <property type="entry name" value="Class_I_gatase-like"/>
</dbReference>
<dbReference type="Proteomes" id="UP000070250">
    <property type="component" value="Chromosome"/>
</dbReference>
<comment type="pathway">
    <text evidence="4">Amine and polyamine degradation; putrescine degradation; 4-aminobutanoate from putrescine: step 4/4.</text>
</comment>
<evidence type="ECO:0000256" key="2">
    <source>
        <dbReference type="ARBA" id="ARBA00052718"/>
    </source>
</evidence>
<evidence type="ECO:0000256" key="4">
    <source>
        <dbReference type="ARBA" id="ARBA00060634"/>
    </source>
</evidence>
<dbReference type="EMBL" id="CP011971">
    <property type="protein sequence ID" value="AMN46072.1"/>
    <property type="molecule type" value="Genomic_DNA"/>
</dbReference>
<dbReference type="InterPro" id="IPR044668">
    <property type="entry name" value="PuuD-like"/>
</dbReference>
<gene>
    <name evidence="6" type="ORF">ACG33_02890</name>
</gene>
<dbReference type="PANTHER" id="PTHR43235">
    <property type="entry name" value="GLUTAMINE AMIDOTRANSFERASE PB2B2.05-RELATED"/>
    <property type="match status" value="1"/>
</dbReference>
<evidence type="ECO:0000256" key="5">
    <source>
        <dbReference type="ARBA" id="ARBA00066788"/>
    </source>
</evidence>
<evidence type="ECO:0000256" key="3">
    <source>
        <dbReference type="ARBA" id="ARBA00055068"/>
    </source>
</evidence>
<dbReference type="Pfam" id="PF07722">
    <property type="entry name" value="Peptidase_C26"/>
    <property type="match status" value="1"/>
</dbReference>
<comment type="catalytic activity">
    <reaction evidence="2">
        <text>4-(gamma-L-glutamylamino)butanoate + H2O = 4-aminobutanoate + L-glutamate</text>
        <dbReference type="Rhea" id="RHEA:19737"/>
        <dbReference type="ChEBI" id="CHEBI:15377"/>
        <dbReference type="ChEBI" id="CHEBI:29985"/>
        <dbReference type="ChEBI" id="CHEBI:58800"/>
        <dbReference type="ChEBI" id="CHEBI:59888"/>
        <dbReference type="EC" id="3.5.1.94"/>
    </reaction>
</comment>
<proteinExistence type="inferred from homology"/>
<dbReference type="EC" id="3.5.1.94" evidence="5"/>
<evidence type="ECO:0000313" key="6">
    <source>
        <dbReference type="EMBL" id="AMN46072.1"/>
    </source>
</evidence>
<dbReference type="SUPFAM" id="SSF52317">
    <property type="entry name" value="Class I glutamine amidotransferase-like"/>
    <property type="match status" value="1"/>
</dbReference>
<dbReference type="KEGG" id="sdf:ACG33_02890"/>
<organism evidence="6 7">
    <name type="scientific">Steroidobacter denitrificans</name>
    <dbReference type="NCBI Taxonomy" id="465721"/>
    <lineage>
        <taxon>Bacteria</taxon>
        <taxon>Pseudomonadati</taxon>
        <taxon>Pseudomonadota</taxon>
        <taxon>Gammaproteobacteria</taxon>
        <taxon>Steroidobacterales</taxon>
        <taxon>Steroidobacteraceae</taxon>
        <taxon>Steroidobacter</taxon>
    </lineage>
</organism>
<comment type="function">
    <text evidence="3">Involved in the breakdown of putrescine via hydrolysis of the gamma-glutamyl linkage of gamma-glutamyl-gamma-aminobutyrate.</text>
</comment>
<dbReference type="InterPro" id="IPR011697">
    <property type="entry name" value="Peptidase_C26"/>
</dbReference>
<dbReference type="CDD" id="cd01745">
    <property type="entry name" value="GATase1_2"/>
    <property type="match status" value="1"/>
</dbReference>
<sequence>MPNVPTRKPLIGIPADRRLLGNHYFHCVGEKYIQAVVQGAGALPVLIPSLGEGLGDMNELLENFDGILLTGSPSNVEPYRYQGPASAPGTLHDTHRDSTTLEMIPAVVAAGLPLLAICRGFQEMNVAFGGSLWQNLHEAGLRDHREDPQAPLDMQYGPAHEVELVPEGLLHRLAGAARLKVNSLHTQGVQRLGDGLEVEARAVGDGLVEAFRVRNAPGFALGLQWHPEWKFQDNPFSRALFAAFGEAARARVRGSIPQGIYS</sequence>
<dbReference type="PANTHER" id="PTHR43235:SF1">
    <property type="entry name" value="GLUTAMINE AMIDOTRANSFERASE PB2B2.05-RELATED"/>
    <property type="match status" value="1"/>
</dbReference>
<dbReference type="Gene3D" id="3.40.50.880">
    <property type="match status" value="1"/>
</dbReference>
<keyword evidence="7" id="KW-1185">Reference proteome</keyword>
<evidence type="ECO:0000256" key="1">
    <source>
        <dbReference type="ARBA" id="ARBA00011083"/>
    </source>
</evidence>